<evidence type="ECO:0000313" key="2">
    <source>
        <dbReference type="EMBL" id="VEL41622.1"/>
    </source>
</evidence>
<evidence type="ECO:0000313" key="3">
    <source>
        <dbReference type="Proteomes" id="UP000784294"/>
    </source>
</evidence>
<reference evidence="2" key="1">
    <citation type="submission" date="2018-11" db="EMBL/GenBank/DDBJ databases">
        <authorList>
            <consortium name="Pathogen Informatics"/>
        </authorList>
    </citation>
    <scope>NUCLEOTIDE SEQUENCE</scope>
</reference>
<feature type="transmembrane region" description="Helical" evidence="1">
    <location>
        <begin position="152"/>
        <end position="176"/>
    </location>
</feature>
<keyword evidence="1" id="KW-0472">Membrane</keyword>
<protein>
    <submittedName>
        <fullName evidence="2">Uncharacterized protein</fullName>
    </submittedName>
</protein>
<gene>
    <name evidence="2" type="ORF">PXEA_LOCUS35062</name>
</gene>
<proteinExistence type="predicted"/>
<name>A0A3S5C862_9PLAT</name>
<keyword evidence="1" id="KW-0812">Transmembrane</keyword>
<accession>A0A3S5C862</accession>
<evidence type="ECO:0000256" key="1">
    <source>
        <dbReference type="SAM" id="Phobius"/>
    </source>
</evidence>
<organism evidence="2 3">
    <name type="scientific">Protopolystoma xenopodis</name>
    <dbReference type="NCBI Taxonomy" id="117903"/>
    <lineage>
        <taxon>Eukaryota</taxon>
        <taxon>Metazoa</taxon>
        <taxon>Spiralia</taxon>
        <taxon>Lophotrochozoa</taxon>
        <taxon>Platyhelminthes</taxon>
        <taxon>Monogenea</taxon>
        <taxon>Polyopisthocotylea</taxon>
        <taxon>Polystomatidea</taxon>
        <taxon>Polystomatidae</taxon>
        <taxon>Protopolystoma</taxon>
    </lineage>
</organism>
<keyword evidence="1" id="KW-1133">Transmembrane helix</keyword>
<comment type="caution">
    <text evidence="2">The sequence shown here is derived from an EMBL/GenBank/DDBJ whole genome shotgun (WGS) entry which is preliminary data.</text>
</comment>
<sequence>MSPCSLQLKQHLQLLLFAGAGQSNTLRAAGIDQLSPAANGLAACGFGEVGLAGFLAGRQQQQQQRQKTQQLSGIMTSGNGRSLAGMKRHMIPSSIGEFEETMAADSGITMAVNVPGDPNAMVFSFICPNYKHACEYEFRHWEDIHHLLSSTVILWLLVLIITDIPSTIIIDFHWLILP</sequence>
<dbReference type="Proteomes" id="UP000784294">
    <property type="component" value="Unassembled WGS sequence"/>
</dbReference>
<dbReference type="EMBL" id="CAAALY010270186">
    <property type="protein sequence ID" value="VEL41622.1"/>
    <property type="molecule type" value="Genomic_DNA"/>
</dbReference>
<keyword evidence="3" id="KW-1185">Reference proteome</keyword>
<dbReference type="AlphaFoldDB" id="A0A3S5C862"/>